<gene>
    <name evidence="1" type="ORF">EYF80_014017</name>
</gene>
<evidence type="ECO:0000313" key="2">
    <source>
        <dbReference type="Proteomes" id="UP000314294"/>
    </source>
</evidence>
<accession>A0A4Z2IE15</accession>
<sequence>MRLEGCGRRQYTGLRGLFAQAGVKSRSLARYALIKGCRCPPLALAQKELAHSPAVTTPQRCTGEAEQTPTQLGRITCGDNTHRVLSGRLSLRSLLRGRVIDYWLEQAGARGAAAAQTRELQAGHGSQLISPSLEAAELNLEQGSD</sequence>
<organism evidence="1 2">
    <name type="scientific">Liparis tanakae</name>
    <name type="common">Tanaka's snailfish</name>
    <dbReference type="NCBI Taxonomy" id="230148"/>
    <lineage>
        <taxon>Eukaryota</taxon>
        <taxon>Metazoa</taxon>
        <taxon>Chordata</taxon>
        <taxon>Craniata</taxon>
        <taxon>Vertebrata</taxon>
        <taxon>Euteleostomi</taxon>
        <taxon>Actinopterygii</taxon>
        <taxon>Neopterygii</taxon>
        <taxon>Teleostei</taxon>
        <taxon>Neoteleostei</taxon>
        <taxon>Acanthomorphata</taxon>
        <taxon>Eupercaria</taxon>
        <taxon>Perciformes</taxon>
        <taxon>Cottioidei</taxon>
        <taxon>Cottales</taxon>
        <taxon>Liparidae</taxon>
        <taxon>Liparis</taxon>
    </lineage>
</organism>
<name>A0A4Z2IE15_9TELE</name>
<keyword evidence="2" id="KW-1185">Reference proteome</keyword>
<evidence type="ECO:0000313" key="1">
    <source>
        <dbReference type="EMBL" id="TNN75654.1"/>
    </source>
</evidence>
<protein>
    <submittedName>
        <fullName evidence="1">Uncharacterized protein</fullName>
    </submittedName>
</protein>
<dbReference type="EMBL" id="SRLO01000100">
    <property type="protein sequence ID" value="TNN75654.1"/>
    <property type="molecule type" value="Genomic_DNA"/>
</dbReference>
<proteinExistence type="predicted"/>
<comment type="caution">
    <text evidence="1">The sequence shown here is derived from an EMBL/GenBank/DDBJ whole genome shotgun (WGS) entry which is preliminary data.</text>
</comment>
<dbReference type="Proteomes" id="UP000314294">
    <property type="component" value="Unassembled WGS sequence"/>
</dbReference>
<dbReference type="AlphaFoldDB" id="A0A4Z2IE15"/>
<reference evidence="1 2" key="1">
    <citation type="submission" date="2019-03" db="EMBL/GenBank/DDBJ databases">
        <title>First draft genome of Liparis tanakae, snailfish: a comprehensive survey of snailfish specific genes.</title>
        <authorList>
            <person name="Kim W."/>
            <person name="Song I."/>
            <person name="Jeong J.-H."/>
            <person name="Kim D."/>
            <person name="Kim S."/>
            <person name="Ryu S."/>
            <person name="Song J.Y."/>
            <person name="Lee S.K."/>
        </authorList>
    </citation>
    <scope>NUCLEOTIDE SEQUENCE [LARGE SCALE GENOMIC DNA]</scope>
    <source>
        <tissue evidence="1">Muscle</tissue>
    </source>
</reference>